<evidence type="ECO:0000256" key="1">
    <source>
        <dbReference type="SAM" id="Phobius"/>
    </source>
</evidence>
<proteinExistence type="predicted"/>
<dbReference type="Proteomes" id="UP000606889">
    <property type="component" value="Unassembled WGS sequence"/>
</dbReference>
<dbReference type="EMBL" id="JACOON010000004">
    <property type="protein sequence ID" value="MBC5648352.1"/>
    <property type="molecule type" value="Genomic_DNA"/>
</dbReference>
<protein>
    <submittedName>
        <fullName evidence="2">Uncharacterized protein</fullName>
    </submittedName>
</protein>
<keyword evidence="1" id="KW-0472">Membrane</keyword>
<evidence type="ECO:0000313" key="3">
    <source>
        <dbReference type="Proteomes" id="UP000606889"/>
    </source>
</evidence>
<gene>
    <name evidence="2" type="ORF">H8S18_08385</name>
</gene>
<feature type="transmembrane region" description="Helical" evidence="1">
    <location>
        <begin position="6"/>
        <end position="23"/>
    </location>
</feature>
<organism evidence="2 3">
    <name type="scientific">Christensenella tenuis</name>
    <dbReference type="NCBI Taxonomy" id="2763033"/>
    <lineage>
        <taxon>Bacteria</taxon>
        <taxon>Bacillati</taxon>
        <taxon>Bacillota</taxon>
        <taxon>Clostridia</taxon>
        <taxon>Christensenellales</taxon>
        <taxon>Christensenellaceae</taxon>
        <taxon>Christensenella</taxon>
    </lineage>
</organism>
<keyword evidence="3" id="KW-1185">Reference proteome</keyword>
<sequence>MMSGLAKGLLTGFGISAVGFYFYKKKRTESRFILARAWVPGAGLRETEPFGPVA</sequence>
<accession>A0ABR7EF14</accession>
<reference evidence="2 3" key="1">
    <citation type="submission" date="2020-08" db="EMBL/GenBank/DDBJ databases">
        <title>Genome public.</title>
        <authorList>
            <person name="Liu C."/>
            <person name="Sun Q."/>
        </authorList>
    </citation>
    <scope>NUCLEOTIDE SEQUENCE [LARGE SCALE GENOMIC DNA]</scope>
    <source>
        <strain evidence="2 3">NSJ-35</strain>
    </source>
</reference>
<name>A0ABR7EF14_9FIRM</name>
<keyword evidence="1" id="KW-1133">Transmembrane helix</keyword>
<keyword evidence="1" id="KW-0812">Transmembrane</keyword>
<evidence type="ECO:0000313" key="2">
    <source>
        <dbReference type="EMBL" id="MBC5648352.1"/>
    </source>
</evidence>
<comment type="caution">
    <text evidence="2">The sequence shown here is derived from an EMBL/GenBank/DDBJ whole genome shotgun (WGS) entry which is preliminary data.</text>
</comment>
<dbReference type="RefSeq" id="WP_186857861.1">
    <property type="nucleotide sequence ID" value="NZ_JACOON010000004.1"/>
</dbReference>